<keyword evidence="1" id="KW-0812">Transmembrane</keyword>
<gene>
    <name evidence="2" type="ORF">C7M84_014349</name>
</gene>
<feature type="transmembrane region" description="Helical" evidence="1">
    <location>
        <begin position="191"/>
        <end position="211"/>
    </location>
</feature>
<sequence length="257" mass="28629">MTKKKNCTQLIVLPLQIWDSAIREAKDEVGLRRDQLEDFSCLGLTANTEEGGRPSLEFFARLSLTAAEVKELHASGNQVEADELTSLCMLPLDHSESACYDVTGEEEPRAMLKEMTSALKGALLLAHHHEMIPAERRDERPNPHLGNKVIKPADLARPRHSCSSRRDVTSPPLLLTFPWRCSSKYLEKMKVFLTLFFVALLAACGLAAPMMSSAVEDGAFTRGFRENAGLPPADDYSITIEYAFPIYSFHIPFKFAS</sequence>
<dbReference type="Proteomes" id="UP000283509">
    <property type="component" value="Unassembled WGS sequence"/>
</dbReference>
<protein>
    <submittedName>
        <fullName evidence="2">Uncharacterized protein</fullName>
    </submittedName>
</protein>
<reference evidence="2 3" key="2">
    <citation type="submission" date="2019-01" db="EMBL/GenBank/DDBJ databases">
        <title>The decoding of complex shrimp genome reveals the adaptation for benthos swimmer, frequently molting mechanism and breeding impact on genome.</title>
        <authorList>
            <person name="Sun Y."/>
            <person name="Gao Y."/>
            <person name="Yu Y."/>
        </authorList>
    </citation>
    <scope>NUCLEOTIDE SEQUENCE [LARGE SCALE GENOMIC DNA]</scope>
    <source>
        <tissue evidence="2">Muscle</tissue>
    </source>
</reference>
<name>A0A3R7MQS0_PENVA</name>
<keyword evidence="1" id="KW-1133">Transmembrane helix</keyword>
<dbReference type="AlphaFoldDB" id="A0A3R7MQS0"/>
<organism evidence="2 3">
    <name type="scientific">Penaeus vannamei</name>
    <name type="common">Whiteleg shrimp</name>
    <name type="synonym">Litopenaeus vannamei</name>
    <dbReference type="NCBI Taxonomy" id="6689"/>
    <lineage>
        <taxon>Eukaryota</taxon>
        <taxon>Metazoa</taxon>
        <taxon>Ecdysozoa</taxon>
        <taxon>Arthropoda</taxon>
        <taxon>Crustacea</taxon>
        <taxon>Multicrustacea</taxon>
        <taxon>Malacostraca</taxon>
        <taxon>Eumalacostraca</taxon>
        <taxon>Eucarida</taxon>
        <taxon>Decapoda</taxon>
        <taxon>Dendrobranchiata</taxon>
        <taxon>Penaeoidea</taxon>
        <taxon>Penaeidae</taxon>
        <taxon>Penaeus</taxon>
    </lineage>
</organism>
<keyword evidence="1" id="KW-0472">Membrane</keyword>
<evidence type="ECO:0000313" key="3">
    <source>
        <dbReference type="Proteomes" id="UP000283509"/>
    </source>
</evidence>
<comment type="caution">
    <text evidence="2">The sequence shown here is derived from an EMBL/GenBank/DDBJ whole genome shotgun (WGS) entry which is preliminary data.</text>
</comment>
<evidence type="ECO:0000313" key="2">
    <source>
        <dbReference type="EMBL" id="ROT67580.1"/>
    </source>
</evidence>
<evidence type="ECO:0000256" key="1">
    <source>
        <dbReference type="SAM" id="Phobius"/>
    </source>
</evidence>
<keyword evidence="3" id="KW-1185">Reference proteome</keyword>
<dbReference type="STRING" id="6689.A0A3R7MQS0"/>
<dbReference type="EMBL" id="QCYY01002799">
    <property type="protein sequence ID" value="ROT67580.1"/>
    <property type="molecule type" value="Genomic_DNA"/>
</dbReference>
<proteinExistence type="predicted"/>
<reference evidence="2 3" key="1">
    <citation type="submission" date="2018-04" db="EMBL/GenBank/DDBJ databases">
        <authorList>
            <person name="Zhang X."/>
            <person name="Yuan J."/>
            <person name="Li F."/>
            <person name="Xiang J."/>
        </authorList>
    </citation>
    <scope>NUCLEOTIDE SEQUENCE [LARGE SCALE GENOMIC DNA]</scope>
    <source>
        <tissue evidence="2">Muscle</tissue>
    </source>
</reference>
<accession>A0A3R7MQS0</accession>